<evidence type="ECO:0000256" key="2">
    <source>
        <dbReference type="ARBA" id="ARBA00023125"/>
    </source>
</evidence>
<dbReference type="InterPro" id="IPR015358">
    <property type="entry name" value="Tscrpt_reg_MerR_DNA-bd"/>
</dbReference>
<dbReference type="SUPFAM" id="SSF46955">
    <property type="entry name" value="Putative DNA-binding domain"/>
    <property type="match status" value="1"/>
</dbReference>
<evidence type="ECO:0000313" key="5">
    <source>
        <dbReference type="EMBL" id="WOJ98153.1"/>
    </source>
</evidence>
<proteinExistence type="predicted"/>
<dbReference type="InterPro" id="IPR009061">
    <property type="entry name" value="DNA-bd_dom_put_sf"/>
</dbReference>
<dbReference type="InterPro" id="IPR000551">
    <property type="entry name" value="MerR-type_HTH_dom"/>
</dbReference>
<feature type="domain" description="HTH merR-type" evidence="4">
    <location>
        <begin position="11"/>
        <end position="77"/>
    </location>
</feature>
<evidence type="ECO:0000256" key="1">
    <source>
        <dbReference type="ARBA" id="ARBA00023015"/>
    </source>
</evidence>
<dbReference type="SMART" id="SM00422">
    <property type="entry name" value="HTH_MERR"/>
    <property type="match status" value="1"/>
</dbReference>
<sequence length="136" mass="15469">MSRSTKHQTRGVLAQRSGVKAETIRYYENVMLMSEPERSSGGYRIYTEDDYQRLCFIRRCRDMGFSITEIRGLLSLVDGDQVSCEQVKRMADAHLADIARKIDGLKKMQRTLHDLSSNCSGDDVPHCPIVEALQLV</sequence>
<reference evidence="5 6" key="1">
    <citation type="submission" date="2023-10" db="EMBL/GenBank/DDBJ databases">
        <title>Two novel species belonging to the OM43/NOR5 clade.</title>
        <authorList>
            <person name="Park M."/>
        </authorList>
    </citation>
    <scope>NUCLEOTIDE SEQUENCE [LARGE SCALE GENOMIC DNA]</scope>
    <source>
        <strain evidence="5 6">IMCC45268</strain>
    </source>
</reference>
<evidence type="ECO:0000259" key="4">
    <source>
        <dbReference type="SMART" id="SM00422"/>
    </source>
</evidence>
<organism evidence="5 6">
    <name type="scientific">Congregibacter brevis</name>
    <dbReference type="NCBI Taxonomy" id="3081201"/>
    <lineage>
        <taxon>Bacteria</taxon>
        <taxon>Pseudomonadati</taxon>
        <taxon>Pseudomonadota</taxon>
        <taxon>Gammaproteobacteria</taxon>
        <taxon>Cellvibrionales</taxon>
        <taxon>Halieaceae</taxon>
        <taxon>Congregibacter</taxon>
    </lineage>
</organism>
<name>A0ABZ0IHH7_9GAMM</name>
<dbReference type="PANTHER" id="PTHR30204:SF92">
    <property type="entry name" value="HTH-TYPE TRANSCRIPTIONAL REGULATOR ZNTR"/>
    <property type="match status" value="1"/>
</dbReference>
<dbReference type="EMBL" id="CP136865">
    <property type="protein sequence ID" value="WOJ98153.1"/>
    <property type="molecule type" value="Genomic_DNA"/>
</dbReference>
<keyword evidence="1" id="KW-0805">Transcription regulation</keyword>
<dbReference type="Gene3D" id="1.10.1660.10">
    <property type="match status" value="1"/>
</dbReference>
<keyword evidence="2" id="KW-0238">DNA-binding</keyword>
<dbReference type="Proteomes" id="UP001626549">
    <property type="component" value="Chromosome"/>
</dbReference>
<dbReference type="InterPro" id="IPR047057">
    <property type="entry name" value="MerR_fam"/>
</dbReference>
<keyword evidence="6" id="KW-1185">Reference proteome</keyword>
<dbReference type="PRINTS" id="PR00040">
    <property type="entry name" value="HTHMERR"/>
</dbReference>
<keyword evidence="3" id="KW-0804">Transcription</keyword>
<gene>
    <name evidence="5" type="ORF">R0137_06155</name>
</gene>
<accession>A0ABZ0IHH7</accession>
<dbReference type="PANTHER" id="PTHR30204">
    <property type="entry name" value="REDOX-CYCLING DRUG-SENSING TRANSCRIPTIONAL ACTIVATOR SOXR"/>
    <property type="match status" value="1"/>
</dbReference>
<dbReference type="Pfam" id="PF00376">
    <property type="entry name" value="MerR"/>
    <property type="match status" value="1"/>
</dbReference>
<dbReference type="RefSeq" id="WP_407329368.1">
    <property type="nucleotide sequence ID" value="NZ_CP136865.1"/>
</dbReference>
<evidence type="ECO:0000313" key="6">
    <source>
        <dbReference type="Proteomes" id="UP001626549"/>
    </source>
</evidence>
<dbReference type="Pfam" id="PF09278">
    <property type="entry name" value="MerR-DNA-bind"/>
    <property type="match status" value="1"/>
</dbReference>
<protein>
    <submittedName>
        <fullName evidence="5">Helix-turn-helix domain-containing protein</fullName>
    </submittedName>
</protein>
<dbReference type="CDD" id="cd04785">
    <property type="entry name" value="HTH_CadR-PbrR-like"/>
    <property type="match status" value="1"/>
</dbReference>
<evidence type="ECO:0000256" key="3">
    <source>
        <dbReference type="ARBA" id="ARBA00023163"/>
    </source>
</evidence>